<sequence length="57" mass="6559">MITRNLCFDTLVCLCIAHKEFDKNCTCTLPFQPVKWNCSGFSCIESGWHFLSQSIKI</sequence>
<accession>A0A9Q0PHW3</accession>
<keyword evidence="2" id="KW-1185">Reference proteome</keyword>
<proteinExistence type="predicted"/>
<reference evidence="1" key="1">
    <citation type="submission" date="2022-11" db="EMBL/GenBank/DDBJ databases">
        <authorList>
            <person name="Hyden B.L."/>
            <person name="Feng K."/>
            <person name="Yates T."/>
            <person name="Jawdy S."/>
            <person name="Smart L.B."/>
            <person name="Muchero W."/>
        </authorList>
    </citation>
    <scope>NUCLEOTIDE SEQUENCE</scope>
    <source>
        <tissue evidence="1">Shoot tip</tissue>
    </source>
</reference>
<name>A0A9Q0PHW3_9ROSI</name>
<reference evidence="1" key="2">
    <citation type="journal article" date="2023" name="Int. J. Mol. Sci.">
        <title>De Novo Assembly and Annotation of 11 Diverse Shrub Willow (Salix) Genomes Reveals Novel Gene Organization in Sex-Linked Regions.</title>
        <authorList>
            <person name="Hyden B."/>
            <person name="Feng K."/>
            <person name="Yates T.B."/>
            <person name="Jawdy S."/>
            <person name="Cereghino C."/>
            <person name="Smart L.B."/>
            <person name="Muchero W."/>
        </authorList>
    </citation>
    <scope>NUCLEOTIDE SEQUENCE</scope>
    <source>
        <tissue evidence="1">Shoot tip</tissue>
    </source>
</reference>
<dbReference type="AlphaFoldDB" id="A0A9Q0PHW3"/>
<evidence type="ECO:0000313" key="2">
    <source>
        <dbReference type="Proteomes" id="UP001151752"/>
    </source>
</evidence>
<gene>
    <name evidence="1" type="ORF">OIU74_017106</name>
</gene>
<comment type="caution">
    <text evidence="1">The sequence shown here is derived from an EMBL/GenBank/DDBJ whole genome shotgun (WGS) entry which is preliminary data.</text>
</comment>
<evidence type="ECO:0000313" key="1">
    <source>
        <dbReference type="EMBL" id="KAJ6688531.1"/>
    </source>
</evidence>
<dbReference type="EMBL" id="JAPFFM010000019">
    <property type="protein sequence ID" value="KAJ6688531.1"/>
    <property type="molecule type" value="Genomic_DNA"/>
</dbReference>
<protein>
    <submittedName>
        <fullName evidence="1">Uncharacterized protein</fullName>
    </submittedName>
</protein>
<organism evidence="1 2">
    <name type="scientific">Salix koriyanagi</name>
    <dbReference type="NCBI Taxonomy" id="2511006"/>
    <lineage>
        <taxon>Eukaryota</taxon>
        <taxon>Viridiplantae</taxon>
        <taxon>Streptophyta</taxon>
        <taxon>Embryophyta</taxon>
        <taxon>Tracheophyta</taxon>
        <taxon>Spermatophyta</taxon>
        <taxon>Magnoliopsida</taxon>
        <taxon>eudicotyledons</taxon>
        <taxon>Gunneridae</taxon>
        <taxon>Pentapetalae</taxon>
        <taxon>rosids</taxon>
        <taxon>fabids</taxon>
        <taxon>Malpighiales</taxon>
        <taxon>Salicaceae</taxon>
        <taxon>Saliceae</taxon>
        <taxon>Salix</taxon>
    </lineage>
</organism>
<dbReference type="Proteomes" id="UP001151752">
    <property type="component" value="Chromosome 15W"/>
</dbReference>